<dbReference type="PANTHER" id="PTHR23028">
    <property type="entry name" value="ACETYLTRANSFERASE"/>
    <property type="match status" value="1"/>
</dbReference>
<dbReference type="GO" id="GO:0016747">
    <property type="term" value="F:acyltransferase activity, transferring groups other than amino-acyl groups"/>
    <property type="evidence" value="ECO:0007669"/>
    <property type="project" value="InterPro"/>
</dbReference>
<feature type="transmembrane region" description="Helical" evidence="1">
    <location>
        <begin position="388"/>
        <end position="409"/>
    </location>
</feature>
<feature type="transmembrane region" description="Helical" evidence="1">
    <location>
        <begin position="270"/>
        <end position="293"/>
    </location>
</feature>
<proteinExistence type="predicted"/>
<keyword evidence="1" id="KW-0812">Transmembrane</keyword>
<dbReference type="AlphaFoldDB" id="A0A6J6D0M7"/>
<feature type="transmembrane region" description="Helical" evidence="1">
    <location>
        <begin position="153"/>
        <end position="171"/>
    </location>
</feature>
<dbReference type="PANTHER" id="PTHR23028:SF53">
    <property type="entry name" value="ACYL_TRANSF_3 DOMAIN-CONTAINING PROTEIN"/>
    <property type="match status" value="1"/>
</dbReference>
<dbReference type="InterPro" id="IPR002656">
    <property type="entry name" value="Acyl_transf_3_dom"/>
</dbReference>
<organism evidence="3">
    <name type="scientific">freshwater metagenome</name>
    <dbReference type="NCBI Taxonomy" id="449393"/>
    <lineage>
        <taxon>unclassified sequences</taxon>
        <taxon>metagenomes</taxon>
        <taxon>ecological metagenomes</taxon>
    </lineage>
</organism>
<evidence type="ECO:0000256" key="1">
    <source>
        <dbReference type="SAM" id="Phobius"/>
    </source>
</evidence>
<evidence type="ECO:0000313" key="3">
    <source>
        <dbReference type="EMBL" id="CAB4556956.1"/>
    </source>
</evidence>
<feature type="transmembrane region" description="Helical" evidence="1">
    <location>
        <begin position="45"/>
        <end position="62"/>
    </location>
</feature>
<dbReference type="SUPFAM" id="SSF52266">
    <property type="entry name" value="SGNH hydrolase"/>
    <property type="match status" value="1"/>
</dbReference>
<dbReference type="GO" id="GO:0016020">
    <property type="term" value="C:membrane"/>
    <property type="evidence" value="ECO:0007669"/>
    <property type="project" value="TreeGrafter"/>
</dbReference>
<dbReference type="InterPro" id="IPR050879">
    <property type="entry name" value="Acyltransferase_3"/>
</dbReference>
<feature type="transmembrane region" description="Helical" evidence="1">
    <location>
        <begin position="83"/>
        <end position="103"/>
    </location>
</feature>
<dbReference type="EMBL" id="CAEZTE010000008">
    <property type="protein sequence ID" value="CAB4556956.1"/>
    <property type="molecule type" value="Genomic_DNA"/>
</dbReference>
<keyword evidence="1" id="KW-0472">Membrane</keyword>
<dbReference type="GO" id="GO:0009103">
    <property type="term" value="P:lipopolysaccharide biosynthetic process"/>
    <property type="evidence" value="ECO:0007669"/>
    <property type="project" value="TreeGrafter"/>
</dbReference>
<dbReference type="Pfam" id="PF01757">
    <property type="entry name" value="Acyl_transf_3"/>
    <property type="match status" value="1"/>
</dbReference>
<name>A0A6J6D0M7_9ZZZZ</name>
<gene>
    <name evidence="3" type="ORF">UFOPK1599_00269</name>
</gene>
<reference evidence="3" key="1">
    <citation type="submission" date="2020-05" db="EMBL/GenBank/DDBJ databases">
        <authorList>
            <person name="Chiriac C."/>
            <person name="Salcher M."/>
            <person name="Ghai R."/>
            <person name="Kavagutti S V."/>
        </authorList>
    </citation>
    <scope>NUCLEOTIDE SEQUENCE</scope>
</reference>
<evidence type="ECO:0000259" key="2">
    <source>
        <dbReference type="Pfam" id="PF01757"/>
    </source>
</evidence>
<feature type="domain" description="Acyltransferase 3" evidence="2">
    <location>
        <begin position="16"/>
        <end position="354"/>
    </location>
</feature>
<feature type="transmembrane region" description="Helical" evidence="1">
    <location>
        <begin position="217"/>
        <end position="234"/>
    </location>
</feature>
<feature type="transmembrane region" description="Helical" evidence="1">
    <location>
        <begin position="246"/>
        <end position="264"/>
    </location>
</feature>
<protein>
    <submittedName>
        <fullName evidence="3">Unannotated protein</fullName>
    </submittedName>
</protein>
<keyword evidence="1" id="KW-1133">Transmembrane helix</keyword>
<sequence length="588" mass="65220">MSSKNTTGKIGIRHISSIDGLRAIAVTAVVLYHLGISWIPGGFLGVDLFFVISGYVITRLILDSINQSSALDLRAFYAARLRRIYPGLLFMVISTIIFIGVWAPEAIKRFLTDLPYVLTGTMNWSLVARQQDYFETIGRPPLLQHTWSLAVELQYYLIWPIILLTVLKYFGKRHIARSALIIAMVSGIALFFVSYQLDQSNAQQVSHIYFGTDTHSIGLFLGSALAVSWIPQNLSADIEKRAQDVIDGIGVAGLLGLVATFLFIDANNANLYQIAFPLAGVFGCLVIISLVHPASRFAPIISSAPFRWVGQRSYGIYIWHWVIFQVTRPSVDLTGETWALYLARVLLVLALADISLRWVEIPFRQGVVQNWFRGMKYRSAKVKLRQQISIVASVIVVLAITSSISIQAINKGEQIATDIAQGADDQNFEQKDLADTTGLWVTGDSVILGIRSKLESKEHVSLVNARVGRQAPELLAAVRVDQVAVPESPVIFNLGNNNALSEQTVIDIFEVVKNQPQIIVVNTAVPRPWREQNNLIISKVSSLYSKVTLINWDRISKDRPELFAPDGIHLSPLGSDVYVDLVLSALIK</sequence>
<accession>A0A6J6D0M7</accession>
<feature type="transmembrane region" description="Helical" evidence="1">
    <location>
        <begin position="21"/>
        <end position="39"/>
    </location>
</feature>
<feature type="transmembrane region" description="Helical" evidence="1">
    <location>
        <begin position="178"/>
        <end position="197"/>
    </location>
</feature>